<dbReference type="InterPro" id="IPR000601">
    <property type="entry name" value="PKD_dom"/>
</dbReference>
<dbReference type="AlphaFoldDB" id="A0A3A8KS25"/>
<dbReference type="Gene3D" id="2.60.40.10">
    <property type="entry name" value="Immunoglobulins"/>
    <property type="match status" value="2"/>
</dbReference>
<dbReference type="GO" id="GO:0005737">
    <property type="term" value="C:cytoplasm"/>
    <property type="evidence" value="ECO:0007669"/>
    <property type="project" value="TreeGrafter"/>
</dbReference>
<dbReference type="PROSITE" id="PS00626">
    <property type="entry name" value="RCC1_2"/>
    <property type="match status" value="2"/>
</dbReference>
<dbReference type="InterPro" id="IPR058923">
    <property type="entry name" value="RCC1-like_dom"/>
</dbReference>
<evidence type="ECO:0000256" key="4">
    <source>
        <dbReference type="SAM" id="SignalP"/>
    </source>
</evidence>
<dbReference type="InterPro" id="IPR051553">
    <property type="entry name" value="Ran_GTPase-activating"/>
</dbReference>
<dbReference type="PRINTS" id="PR00633">
    <property type="entry name" value="RCCNDNSATION"/>
</dbReference>
<dbReference type="Pfam" id="PF22352">
    <property type="entry name" value="K319L-like_PKD"/>
    <property type="match status" value="1"/>
</dbReference>
<comment type="caution">
    <text evidence="6">The sequence shown here is derived from an EMBL/GenBank/DDBJ whole genome shotgun (WGS) entry which is preliminary data.</text>
</comment>
<evidence type="ECO:0000259" key="5">
    <source>
        <dbReference type="PROSITE" id="PS50093"/>
    </source>
</evidence>
<feature type="domain" description="PKD" evidence="5">
    <location>
        <begin position="156"/>
        <end position="230"/>
    </location>
</feature>
<evidence type="ECO:0000256" key="2">
    <source>
        <dbReference type="ARBA" id="ARBA00022737"/>
    </source>
</evidence>
<dbReference type="Pfam" id="PF17963">
    <property type="entry name" value="Big_9"/>
    <property type="match status" value="1"/>
</dbReference>
<dbReference type="PANTHER" id="PTHR45982">
    <property type="entry name" value="REGULATOR OF CHROMOSOME CONDENSATION"/>
    <property type="match status" value="1"/>
</dbReference>
<protein>
    <submittedName>
        <fullName evidence="6">Kelch-like protein</fullName>
    </submittedName>
</protein>
<dbReference type="Pfam" id="PF00415">
    <property type="entry name" value="RCC1"/>
    <property type="match status" value="1"/>
</dbReference>
<dbReference type="RefSeq" id="WP_120600964.1">
    <property type="nucleotide sequence ID" value="NZ_RAWE01000006.1"/>
</dbReference>
<dbReference type="Proteomes" id="UP000268313">
    <property type="component" value="Unassembled WGS sequence"/>
</dbReference>
<evidence type="ECO:0000256" key="3">
    <source>
        <dbReference type="SAM" id="MobiDB-lite"/>
    </source>
</evidence>
<dbReference type="OrthoDB" id="5480056at2"/>
<dbReference type="SUPFAM" id="SSF49299">
    <property type="entry name" value="PKD domain"/>
    <property type="match status" value="1"/>
</dbReference>
<dbReference type="Gene3D" id="2.130.10.30">
    <property type="entry name" value="Regulator of chromosome condensation 1/beta-lactamase-inhibitor protein II"/>
    <property type="match status" value="2"/>
</dbReference>
<dbReference type="PROSITE" id="PS50093">
    <property type="entry name" value="PKD"/>
    <property type="match status" value="1"/>
</dbReference>
<evidence type="ECO:0000313" key="6">
    <source>
        <dbReference type="EMBL" id="RKH07051.1"/>
    </source>
</evidence>
<dbReference type="InterPro" id="IPR000408">
    <property type="entry name" value="Reg_chr_condens"/>
</dbReference>
<accession>A0A3A8KS25</accession>
<organism evidence="6 7">
    <name type="scientific">Corallococcus carmarthensis</name>
    <dbReference type="NCBI Taxonomy" id="2316728"/>
    <lineage>
        <taxon>Bacteria</taxon>
        <taxon>Pseudomonadati</taxon>
        <taxon>Myxococcota</taxon>
        <taxon>Myxococcia</taxon>
        <taxon>Myxococcales</taxon>
        <taxon>Cystobacterineae</taxon>
        <taxon>Myxococcaceae</taxon>
        <taxon>Corallococcus</taxon>
    </lineage>
</organism>
<feature type="signal peptide" evidence="4">
    <location>
        <begin position="1"/>
        <end position="28"/>
    </location>
</feature>
<sequence>MRRESRSGLALLALGLVLALTGCGGAQAPEDQEGSAQAVVTMPQALSASDVSRVELTLSGAGMTTRTEALVKSGGQWRSVLGQLPAGTGRTFSAKAFDSSNTERYAGQATPVTILANQTTAVTLLLQEVNAPPPFENVAPRILSLVTNPGTVAPGGQVSLQATADDPNAGDTLTYAWTASSGTLGAPSSLTTAWTAPATAGQATLTLTVTDSKGASTSLSVTVTVSTGNGGAGVSVSFNTWPQVAGITAMPSSVAVGQATTVMASASDADGDSLTYQWTANCAGTWTNADSASASFTPTALPSGGTCTLNVKAQDGREGQGTGSFTIHVTATPTTGRFPPEVFESSQSTGSVPASGDTVLFRVRARDAQSSALTFAWTASTGALGTATSTATTSDVVWTAPACVASGTPPTVTATVTNALGLSASYVFSLQGGTACSAATGPRMAGGDSHSVIVKSDGTVWSLGTNGNGQLGDGTQTERRTPVRAQGLTGVISVATGDFYTVAVKSDGTVWVWGSNNFGQLGDGTTTDRLTPVQVPGLTGVIAIAAGDAYTVALKSDGTVWTWGYNGYGQLGNGTTAGRLSPGQVPGLTGVVSIAAGGTGHTLAAKSDGTVWAWGRNGPGQVGDGTSTSRSSPVQVLGVSGVVTVAAGDFHSLGLKSDGTVWGWGYNGPGQLGDGTGGDHPTAVRMPGMTGVAAIAAGDAHTVLLKSDGTVWTCGYNANGQVGDGTTTNRSTPAQVPGLTGVVAIGGGDLHSMALKSDATLWSWGGNAGGQLGDGTSTGRGTPVRAQGF</sequence>
<dbReference type="PROSITE" id="PS51257">
    <property type="entry name" value="PROKAR_LIPOPROTEIN"/>
    <property type="match status" value="1"/>
</dbReference>
<dbReference type="InterPro" id="IPR035986">
    <property type="entry name" value="PKD_dom_sf"/>
</dbReference>
<feature type="chain" id="PRO_5017329831" evidence="4">
    <location>
        <begin position="29"/>
        <end position="789"/>
    </location>
</feature>
<dbReference type="Pfam" id="PF25390">
    <property type="entry name" value="WD40_RLD"/>
    <property type="match status" value="1"/>
</dbReference>
<evidence type="ECO:0000313" key="7">
    <source>
        <dbReference type="Proteomes" id="UP000268313"/>
    </source>
</evidence>
<evidence type="ECO:0000256" key="1">
    <source>
        <dbReference type="ARBA" id="ARBA00022658"/>
    </source>
</evidence>
<keyword evidence="4" id="KW-0732">Signal</keyword>
<dbReference type="PANTHER" id="PTHR45982:SF1">
    <property type="entry name" value="REGULATOR OF CHROMOSOME CONDENSATION"/>
    <property type="match status" value="1"/>
</dbReference>
<feature type="region of interest" description="Disordered" evidence="3">
    <location>
        <begin position="770"/>
        <end position="789"/>
    </location>
</feature>
<dbReference type="InterPro" id="IPR009091">
    <property type="entry name" value="RCC1/BLIP-II"/>
</dbReference>
<keyword evidence="1" id="KW-0344">Guanine-nucleotide releasing factor</keyword>
<dbReference type="GO" id="GO:0005085">
    <property type="term" value="F:guanyl-nucleotide exchange factor activity"/>
    <property type="evidence" value="ECO:0007669"/>
    <property type="project" value="TreeGrafter"/>
</dbReference>
<keyword evidence="2" id="KW-0677">Repeat</keyword>
<dbReference type="InterPro" id="IPR013783">
    <property type="entry name" value="Ig-like_fold"/>
</dbReference>
<keyword evidence="7" id="KW-1185">Reference proteome</keyword>
<reference evidence="7" key="1">
    <citation type="submission" date="2018-09" db="EMBL/GenBank/DDBJ databases">
        <authorList>
            <person name="Livingstone P.G."/>
            <person name="Whitworth D.E."/>
        </authorList>
    </citation>
    <scope>NUCLEOTIDE SEQUENCE [LARGE SCALE GENOMIC DNA]</scope>
    <source>
        <strain evidence="7">CA043D</strain>
    </source>
</reference>
<proteinExistence type="predicted"/>
<dbReference type="PROSITE" id="PS50012">
    <property type="entry name" value="RCC1_3"/>
    <property type="match status" value="6"/>
</dbReference>
<dbReference type="EMBL" id="RAWE01000006">
    <property type="protein sequence ID" value="RKH07051.1"/>
    <property type="molecule type" value="Genomic_DNA"/>
</dbReference>
<dbReference type="SUPFAM" id="SSF50985">
    <property type="entry name" value="RCC1/BLIP-II"/>
    <property type="match status" value="2"/>
</dbReference>
<name>A0A3A8KS25_9BACT</name>
<gene>
    <name evidence="6" type="ORF">D7X32_02975</name>
</gene>